<evidence type="ECO:0000256" key="1">
    <source>
        <dbReference type="SAM" id="MobiDB-lite"/>
    </source>
</evidence>
<accession>A0A0C3QEU0</accession>
<name>A0A0C3QEU0_9AGAM</name>
<reference evidence="2 3" key="1">
    <citation type="submission" date="2014-04" db="EMBL/GenBank/DDBJ databases">
        <authorList>
            <consortium name="DOE Joint Genome Institute"/>
            <person name="Kuo A."/>
            <person name="Girlanda M."/>
            <person name="Perotto S."/>
            <person name="Kohler A."/>
            <person name="Nagy L.G."/>
            <person name="Floudas D."/>
            <person name="Copeland A."/>
            <person name="Barry K.W."/>
            <person name="Cichocki N."/>
            <person name="Veneault-Fourrey C."/>
            <person name="LaButti K."/>
            <person name="Lindquist E.A."/>
            <person name="Lipzen A."/>
            <person name="Lundell T."/>
            <person name="Morin E."/>
            <person name="Murat C."/>
            <person name="Sun H."/>
            <person name="Tunlid A."/>
            <person name="Henrissat B."/>
            <person name="Grigoriev I.V."/>
            <person name="Hibbett D.S."/>
            <person name="Martin F."/>
            <person name="Nordberg H.P."/>
            <person name="Cantor M.N."/>
            <person name="Hua S.X."/>
        </authorList>
    </citation>
    <scope>NUCLEOTIDE SEQUENCE [LARGE SCALE GENOMIC DNA]</scope>
    <source>
        <strain evidence="2 3">MUT 4182</strain>
    </source>
</reference>
<gene>
    <name evidence="2" type="ORF">M407DRAFT_26909</name>
</gene>
<dbReference type="OrthoDB" id="10526137at2759"/>
<evidence type="ECO:0000313" key="3">
    <source>
        <dbReference type="Proteomes" id="UP000054248"/>
    </source>
</evidence>
<evidence type="ECO:0000313" key="2">
    <source>
        <dbReference type="EMBL" id="KIO23619.1"/>
    </source>
</evidence>
<sequence length="275" mass="30069">MVVDSTWTTVPPTNTAAKECCTLHALIAKEEKIKTSCWDCPPKPIFYGETVFDSSAQRRKIESNRRVVPAAPRAASHFGATSKGATQPAANLGDLSVWPEVVALSGCKCRRRPLYRPSSEAIPPSPLLETPGLLQALKPMVIQLSRRVPTLVTSSPGSGKSLLIQHPLEIRWMAQQHRWDECQFSGPAEGDVSRQPISRWTKAVVGHGHYLLLPPTTLILEYSSGASVVTEGSFLPWSCVTQIAPPHIPDPHVLHAMLLTAHQDLKNKRATTAEV</sequence>
<feature type="region of interest" description="Disordered" evidence="1">
    <location>
        <begin position="63"/>
        <end position="86"/>
    </location>
</feature>
<organism evidence="2 3">
    <name type="scientific">Tulasnella calospora MUT 4182</name>
    <dbReference type="NCBI Taxonomy" id="1051891"/>
    <lineage>
        <taxon>Eukaryota</taxon>
        <taxon>Fungi</taxon>
        <taxon>Dikarya</taxon>
        <taxon>Basidiomycota</taxon>
        <taxon>Agaricomycotina</taxon>
        <taxon>Agaricomycetes</taxon>
        <taxon>Cantharellales</taxon>
        <taxon>Tulasnellaceae</taxon>
        <taxon>Tulasnella</taxon>
    </lineage>
</organism>
<keyword evidence="3" id="KW-1185">Reference proteome</keyword>
<dbReference type="HOGENOM" id="CLU_1012631_0_0_1"/>
<dbReference type="EMBL" id="KN823080">
    <property type="protein sequence ID" value="KIO23619.1"/>
    <property type="molecule type" value="Genomic_DNA"/>
</dbReference>
<feature type="compositionally biased region" description="Low complexity" evidence="1">
    <location>
        <begin position="66"/>
        <end position="75"/>
    </location>
</feature>
<proteinExistence type="predicted"/>
<dbReference type="Proteomes" id="UP000054248">
    <property type="component" value="Unassembled WGS sequence"/>
</dbReference>
<reference evidence="3" key="2">
    <citation type="submission" date="2015-01" db="EMBL/GenBank/DDBJ databases">
        <title>Evolutionary Origins and Diversification of the Mycorrhizal Mutualists.</title>
        <authorList>
            <consortium name="DOE Joint Genome Institute"/>
            <consortium name="Mycorrhizal Genomics Consortium"/>
            <person name="Kohler A."/>
            <person name="Kuo A."/>
            <person name="Nagy L.G."/>
            <person name="Floudas D."/>
            <person name="Copeland A."/>
            <person name="Barry K.W."/>
            <person name="Cichocki N."/>
            <person name="Veneault-Fourrey C."/>
            <person name="LaButti K."/>
            <person name="Lindquist E.A."/>
            <person name="Lipzen A."/>
            <person name="Lundell T."/>
            <person name="Morin E."/>
            <person name="Murat C."/>
            <person name="Riley R."/>
            <person name="Ohm R."/>
            <person name="Sun H."/>
            <person name="Tunlid A."/>
            <person name="Henrissat B."/>
            <person name="Grigoriev I.V."/>
            <person name="Hibbett D.S."/>
            <person name="Martin F."/>
        </authorList>
    </citation>
    <scope>NUCLEOTIDE SEQUENCE [LARGE SCALE GENOMIC DNA]</scope>
    <source>
        <strain evidence="3">MUT 4182</strain>
    </source>
</reference>
<dbReference type="AlphaFoldDB" id="A0A0C3QEU0"/>
<protein>
    <submittedName>
        <fullName evidence="2">Uncharacterized protein</fullName>
    </submittedName>
</protein>